<dbReference type="Pfam" id="PF20146">
    <property type="entry name" value="NRF"/>
    <property type="match status" value="1"/>
</dbReference>
<dbReference type="SMART" id="SM00703">
    <property type="entry name" value="NRF"/>
    <property type="match status" value="1"/>
</dbReference>
<feature type="domain" description="Nose resistant-to-fluoxetine protein N-terminal" evidence="3">
    <location>
        <begin position="123"/>
        <end position="255"/>
    </location>
</feature>
<name>A0A9W3BFG5_BIOGL</name>
<feature type="chain" id="PRO_5040938831" evidence="2">
    <location>
        <begin position="21"/>
        <end position="836"/>
    </location>
</feature>
<protein>
    <submittedName>
        <fullName evidence="5">O-acyltransferase like protein-like isoform X1</fullName>
    </submittedName>
</protein>
<dbReference type="PANTHER" id="PTHR11161:SF0">
    <property type="entry name" value="O-ACYLTRANSFERASE LIKE PROTEIN"/>
    <property type="match status" value="1"/>
</dbReference>
<dbReference type="InterPro" id="IPR002656">
    <property type="entry name" value="Acyl_transf_3_dom"/>
</dbReference>
<feature type="transmembrane region" description="Helical" evidence="1">
    <location>
        <begin position="265"/>
        <end position="287"/>
    </location>
</feature>
<dbReference type="RefSeq" id="XP_055898309.1">
    <property type="nucleotide sequence ID" value="XM_056042334.1"/>
</dbReference>
<dbReference type="OrthoDB" id="207378at2759"/>
<evidence type="ECO:0000256" key="2">
    <source>
        <dbReference type="SAM" id="SignalP"/>
    </source>
</evidence>
<dbReference type="GeneID" id="106071353"/>
<evidence type="ECO:0000313" key="4">
    <source>
        <dbReference type="Proteomes" id="UP001165740"/>
    </source>
</evidence>
<proteinExistence type="predicted"/>
<dbReference type="InterPro" id="IPR006621">
    <property type="entry name" value="Nose-resist-to-fluoxetine_N"/>
</dbReference>
<gene>
    <name evidence="5" type="primary">LOC106071353</name>
</gene>
<feature type="transmembrane region" description="Helical" evidence="1">
    <location>
        <begin position="662"/>
        <end position="681"/>
    </location>
</feature>
<dbReference type="GO" id="GO:0016747">
    <property type="term" value="F:acyltransferase activity, transferring groups other than amino-acyl groups"/>
    <property type="evidence" value="ECO:0007669"/>
    <property type="project" value="InterPro"/>
</dbReference>
<dbReference type="Pfam" id="PF01757">
    <property type="entry name" value="Acyl_transf_3"/>
    <property type="match status" value="1"/>
</dbReference>
<feature type="transmembrane region" description="Helical" evidence="1">
    <location>
        <begin position="588"/>
        <end position="606"/>
    </location>
</feature>
<keyword evidence="1" id="KW-0472">Membrane</keyword>
<evidence type="ECO:0000313" key="5">
    <source>
        <dbReference type="RefSeq" id="XP_055898309.1"/>
    </source>
</evidence>
<dbReference type="Proteomes" id="UP001165740">
    <property type="component" value="Chromosome 9"/>
</dbReference>
<keyword evidence="4" id="KW-1185">Reference proteome</keyword>
<keyword evidence="2" id="KW-0732">Signal</keyword>
<feature type="transmembrane region" description="Helical" evidence="1">
    <location>
        <begin position="797"/>
        <end position="821"/>
    </location>
</feature>
<dbReference type="AlphaFoldDB" id="A0A9W3BFG5"/>
<feature type="transmembrane region" description="Helical" evidence="1">
    <location>
        <begin position="630"/>
        <end position="650"/>
    </location>
</feature>
<dbReference type="OMA" id="CHSIECT"/>
<feature type="transmembrane region" description="Helical" evidence="1">
    <location>
        <begin position="455"/>
        <end position="472"/>
    </location>
</feature>
<feature type="transmembrane region" description="Helical" evidence="1">
    <location>
        <begin position="492"/>
        <end position="513"/>
    </location>
</feature>
<dbReference type="PANTHER" id="PTHR11161">
    <property type="entry name" value="O-ACYLTRANSFERASE"/>
    <property type="match status" value="1"/>
</dbReference>
<evidence type="ECO:0000259" key="3">
    <source>
        <dbReference type="SMART" id="SM00703"/>
    </source>
</evidence>
<keyword evidence="1" id="KW-1133">Transmembrane helix</keyword>
<organism evidence="4 5">
    <name type="scientific">Biomphalaria glabrata</name>
    <name type="common">Bloodfluke planorb</name>
    <name type="synonym">Freshwater snail</name>
    <dbReference type="NCBI Taxonomy" id="6526"/>
    <lineage>
        <taxon>Eukaryota</taxon>
        <taxon>Metazoa</taxon>
        <taxon>Spiralia</taxon>
        <taxon>Lophotrochozoa</taxon>
        <taxon>Mollusca</taxon>
        <taxon>Gastropoda</taxon>
        <taxon>Heterobranchia</taxon>
        <taxon>Euthyneura</taxon>
        <taxon>Panpulmonata</taxon>
        <taxon>Hygrophila</taxon>
        <taxon>Lymnaeoidea</taxon>
        <taxon>Planorbidae</taxon>
        <taxon>Biomphalaria</taxon>
    </lineage>
</organism>
<dbReference type="InterPro" id="IPR052728">
    <property type="entry name" value="O2_lipid_transport_reg"/>
</dbReference>
<keyword evidence="1" id="KW-0812">Transmembrane</keyword>
<reference evidence="5" key="1">
    <citation type="submission" date="2025-08" db="UniProtKB">
        <authorList>
            <consortium name="RefSeq"/>
        </authorList>
    </citation>
    <scope>IDENTIFICATION</scope>
</reference>
<feature type="transmembrane region" description="Helical" evidence="1">
    <location>
        <begin position="766"/>
        <end position="785"/>
    </location>
</feature>
<evidence type="ECO:0000256" key="1">
    <source>
        <dbReference type="SAM" id="Phobius"/>
    </source>
</evidence>
<accession>A0A9W3BFG5</accession>
<feature type="signal peptide" evidence="2">
    <location>
        <begin position="1"/>
        <end position="20"/>
    </location>
</feature>
<sequence length="836" mass="94723">MFKYEINTCFLVFMTNVVLCQIVRSPSEDYRIELPQDTTNYYQHYQEFQRLVPQVLYQSDLLDYISSASRPGVGNQQNVKKLRDMNKLYTPNTSLNEDLENIANNAGRLGAAADSTTITPYLNEKCLAHTNQLISAFRKSEYWALSVIDSWGKPGPSLLEGRFNLVGNYRQCRAAQGMAINNTMDGFKGNYCVLQIKMKNTMAKETPVYLQSQFVQLGACCPASCSQGEISVLLREGFRLLNLSTIVTIDTECHTDDRVITKATIASIILASFIGVAIILGSMYDLLHTKHFVGSQVKPTSNILPGVEDETLTQGNFKGENIICAKRLKPLLQETKINEAKMNPSDIERTETEHLINSASKHKEEVPEPNIFSQMLLAFSLFTNGSKLLSTSQSPDTLSVISGVRFLSMTWVILGHTYTYGFEKFANAMTEFPYLLRRWSTDAISNSFVSVDTFFAIRLYIYSGLLVSYLTLKEMSIKGWRLKWGLYYFHRFWRLTPSYMLVLLFVLGFQRFLGSGALWDTVQPNDQVACEKNWWTNLLYINNIVNRYEKCFGHSWYLANDMQFFLLSPLMLIPLHCNIIFGLSICSFFLIGQWICVAVLSVHYRWPTVLVGLNKHIQESSDHWMKNYYIVPWCRIGPYVIGILTGYFLVRSDRRISLNKGLAMLGWTTAAGTALLVLYGLHGDTGGDHPSSVGVAALYNAVARSAWGACVCWVVVACVSGYGGWQQAEFVHMTILLTVQSAYHITRQPILCPVNKLLSWSPFIPLGRLTYMAYLIHPCLIKVYYGNHEVPFYLSDINLVVTYLGILVMTYMISFVLNLALESPMIGLEKILLRKK</sequence>
<feature type="transmembrane region" description="Helical" evidence="1">
    <location>
        <begin position="701"/>
        <end position="725"/>
    </location>
</feature>
<feature type="transmembrane region" description="Helical" evidence="1">
    <location>
        <begin position="562"/>
        <end position="581"/>
    </location>
</feature>